<dbReference type="STRING" id="1921764.BSR28_03305"/>
<evidence type="ECO:0008006" key="5">
    <source>
        <dbReference type="Google" id="ProtNLM"/>
    </source>
</evidence>
<keyword evidence="4" id="KW-1185">Reference proteome</keyword>
<keyword evidence="2" id="KW-1133">Transmembrane helix</keyword>
<comment type="caution">
    <text evidence="3">The sequence shown here is derived from an EMBL/GenBank/DDBJ whole genome shotgun (WGS) entry which is preliminary data.</text>
</comment>
<sequence>MNATATAWKATTQPRRAQSSRPELSVVTQSAPRVGGRHTVTAIVASVTLLLATILGITSYTSHLAMAAKPLHTELSVLQEQNQALTEELNKRSSAAWLGERAKELGMVPYADYGYVNLEKNEITGGTAAH</sequence>
<evidence type="ECO:0000313" key="3">
    <source>
        <dbReference type="EMBL" id="OKL48962.1"/>
    </source>
</evidence>
<protein>
    <recommendedName>
        <fullName evidence="5">Cell division protein FtsL</fullName>
    </recommendedName>
</protein>
<dbReference type="OrthoDB" id="3267405at2"/>
<keyword evidence="2" id="KW-0812">Transmembrane</keyword>
<dbReference type="EMBL" id="MQSV01000002">
    <property type="protein sequence ID" value="OKL48962.1"/>
    <property type="molecule type" value="Genomic_DNA"/>
</dbReference>
<organism evidence="3 4">
    <name type="scientific">Boudabousia liubingyangii</name>
    <dbReference type="NCBI Taxonomy" id="1921764"/>
    <lineage>
        <taxon>Bacteria</taxon>
        <taxon>Bacillati</taxon>
        <taxon>Actinomycetota</taxon>
        <taxon>Actinomycetes</taxon>
        <taxon>Actinomycetales</taxon>
        <taxon>Actinomycetaceae</taxon>
        <taxon>Boudabousia</taxon>
    </lineage>
</organism>
<dbReference type="AlphaFoldDB" id="A0A1Q5PN46"/>
<feature type="transmembrane region" description="Helical" evidence="2">
    <location>
        <begin position="40"/>
        <end position="60"/>
    </location>
</feature>
<dbReference type="Proteomes" id="UP000186785">
    <property type="component" value="Unassembled WGS sequence"/>
</dbReference>
<gene>
    <name evidence="3" type="ORF">BSR29_03735</name>
</gene>
<evidence type="ECO:0000256" key="2">
    <source>
        <dbReference type="SAM" id="Phobius"/>
    </source>
</evidence>
<keyword evidence="2" id="KW-0472">Membrane</keyword>
<evidence type="ECO:0000256" key="1">
    <source>
        <dbReference type="SAM" id="MobiDB-lite"/>
    </source>
</evidence>
<name>A0A1Q5PN46_9ACTO</name>
<reference evidence="3 4" key="1">
    <citation type="submission" date="2016-11" db="EMBL/GenBank/DDBJ databases">
        <title>Actinomyces gypaetusis sp. nov. isolated from the vulture Gypaetus barbatus in Qinghai Tibet Plateau China.</title>
        <authorList>
            <person name="Meng X."/>
        </authorList>
    </citation>
    <scope>NUCLEOTIDE SEQUENCE [LARGE SCALE GENOMIC DNA]</scope>
    <source>
        <strain evidence="3 4">VUL4_2</strain>
    </source>
</reference>
<feature type="region of interest" description="Disordered" evidence="1">
    <location>
        <begin position="1"/>
        <end position="21"/>
    </location>
</feature>
<proteinExistence type="predicted"/>
<accession>A0A1Q5PN46</accession>
<evidence type="ECO:0000313" key="4">
    <source>
        <dbReference type="Proteomes" id="UP000186785"/>
    </source>
</evidence>
<dbReference type="RefSeq" id="WP_073708950.1">
    <property type="nucleotide sequence ID" value="NZ_MQSU01000002.1"/>
</dbReference>